<evidence type="ECO:0000313" key="2">
    <source>
        <dbReference type="EMBL" id="KAJ2678427.1"/>
    </source>
</evidence>
<dbReference type="EMBL" id="JANBTW010000021">
    <property type="protein sequence ID" value="KAJ2678427.1"/>
    <property type="molecule type" value="Genomic_DNA"/>
</dbReference>
<evidence type="ECO:0000313" key="3">
    <source>
        <dbReference type="Proteomes" id="UP001151518"/>
    </source>
</evidence>
<feature type="domain" description="Sld7 C-terminal" evidence="1">
    <location>
        <begin position="189"/>
        <end position="253"/>
    </location>
</feature>
<organism evidence="2 3">
    <name type="scientific">Coemansia spiralis</name>
    <dbReference type="NCBI Taxonomy" id="417178"/>
    <lineage>
        <taxon>Eukaryota</taxon>
        <taxon>Fungi</taxon>
        <taxon>Fungi incertae sedis</taxon>
        <taxon>Zoopagomycota</taxon>
        <taxon>Kickxellomycotina</taxon>
        <taxon>Kickxellomycetes</taxon>
        <taxon>Kickxellales</taxon>
        <taxon>Kickxellaceae</taxon>
        <taxon>Coemansia</taxon>
    </lineage>
</organism>
<reference evidence="2" key="1">
    <citation type="submission" date="2022-07" db="EMBL/GenBank/DDBJ databases">
        <title>Phylogenomic reconstructions and comparative analyses of Kickxellomycotina fungi.</title>
        <authorList>
            <person name="Reynolds N.K."/>
            <person name="Stajich J.E."/>
            <person name="Barry K."/>
            <person name="Grigoriev I.V."/>
            <person name="Crous P."/>
            <person name="Smith M.E."/>
        </authorList>
    </citation>
    <scope>NUCLEOTIDE SEQUENCE</scope>
    <source>
        <strain evidence="2">NRRL 3115</strain>
    </source>
</reference>
<gene>
    <name evidence="2" type="ORF">GGI25_002412</name>
</gene>
<comment type="caution">
    <text evidence="2">The sequence shown here is derived from an EMBL/GenBank/DDBJ whole genome shotgun (WGS) entry which is preliminary data.</text>
</comment>
<sequence length="259" mass="28409">MAVLTLVEIAGNSDAIMLGMNDPFANPQAKSSSAISPPWLLAGNCSYALVYLMNSPDSSDPRLVLHLLASPKHGIESLAASATWALRSGAEAKAGELLRLINDNMDCERAFIDLFAKKNHAEKQARIQRTMSTESMVLANSTVAASNAPSQKARLHRGKVITLSDIEQFASSSTTEQPDTEEIDAEEVEQANKKLAKQLIITSLKERGVSRDHADFAALWSQIYRSLKFALRDQIAKRKYSVRELKAEANKHTAFYCSS</sequence>
<protein>
    <recommendedName>
        <fullName evidence="1">Sld7 C-terminal domain-containing protein</fullName>
    </recommendedName>
</protein>
<dbReference type="AlphaFoldDB" id="A0A9W8GAR2"/>
<dbReference type="InterPro" id="IPR041260">
    <property type="entry name" value="Sld7_C"/>
</dbReference>
<name>A0A9W8GAR2_9FUNG</name>
<dbReference type="Pfam" id="PF18596">
    <property type="entry name" value="Sld7_C"/>
    <property type="match status" value="1"/>
</dbReference>
<accession>A0A9W8GAR2</accession>
<dbReference type="Proteomes" id="UP001151518">
    <property type="component" value="Unassembled WGS sequence"/>
</dbReference>
<proteinExistence type="predicted"/>
<evidence type="ECO:0000259" key="1">
    <source>
        <dbReference type="Pfam" id="PF18596"/>
    </source>
</evidence>
<dbReference type="OrthoDB" id="5543801at2759"/>